<gene>
    <name evidence="3" type="primary">BnaCnng56930D</name>
    <name evidence="2" type="ORF">DARMORV10_C09P20560.1</name>
    <name evidence="3" type="ORF">GSBRNA2T00067656001</name>
</gene>
<dbReference type="EMBL" id="LK036640">
    <property type="protein sequence ID" value="CDY67908.1"/>
    <property type="molecule type" value="Genomic_DNA"/>
</dbReference>
<keyword evidence="4" id="KW-1185">Reference proteome</keyword>
<evidence type="ECO:0000313" key="3">
    <source>
        <dbReference type="EMBL" id="CDY67908.1"/>
    </source>
</evidence>
<feature type="region of interest" description="Disordered" evidence="1">
    <location>
        <begin position="67"/>
        <end position="98"/>
    </location>
</feature>
<reference evidence="2" key="3">
    <citation type="submission" date="2021-01" db="EMBL/GenBank/DDBJ databases">
        <authorList>
            <consortium name="Genoscope - CEA"/>
            <person name="William W."/>
        </authorList>
    </citation>
    <scope>NUCLEOTIDE SEQUENCE</scope>
</reference>
<dbReference type="Proteomes" id="UP001295469">
    <property type="component" value="Chromosome C09"/>
</dbReference>
<evidence type="ECO:0000313" key="2">
    <source>
        <dbReference type="EMBL" id="CAF1723551.1"/>
    </source>
</evidence>
<accession>A0A078JK67</accession>
<dbReference type="Gramene" id="CDY67908">
    <property type="protein sequence ID" value="CDY67908"/>
    <property type="gene ID" value="GSBRNA2T00067656001"/>
</dbReference>
<reference evidence="3 4" key="1">
    <citation type="journal article" date="2014" name="Science">
        <title>Plant genetics. Early allopolyploid evolution in the post-Neolithic Brassica napus oilseed genome.</title>
        <authorList>
            <person name="Chalhoub B."/>
            <person name="Denoeud F."/>
            <person name="Liu S."/>
            <person name="Parkin I.A."/>
            <person name="Tang H."/>
            <person name="Wang X."/>
            <person name="Chiquet J."/>
            <person name="Belcram H."/>
            <person name="Tong C."/>
            <person name="Samans B."/>
            <person name="Correa M."/>
            <person name="Da Silva C."/>
            <person name="Just J."/>
            <person name="Falentin C."/>
            <person name="Koh C.S."/>
            <person name="Le Clainche I."/>
            <person name="Bernard M."/>
            <person name="Bento P."/>
            <person name="Noel B."/>
            <person name="Labadie K."/>
            <person name="Alberti A."/>
            <person name="Charles M."/>
            <person name="Arnaud D."/>
            <person name="Guo H."/>
            <person name="Daviaud C."/>
            <person name="Alamery S."/>
            <person name="Jabbari K."/>
            <person name="Zhao M."/>
            <person name="Edger P.P."/>
            <person name="Chelaifa H."/>
            <person name="Tack D."/>
            <person name="Lassalle G."/>
            <person name="Mestiri I."/>
            <person name="Schnel N."/>
            <person name="Le Paslier M.C."/>
            <person name="Fan G."/>
            <person name="Renault V."/>
            <person name="Bayer P.E."/>
            <person name="Golicz A.A."/>
            <person name="Manoli S."/>
            <person name="Lee T.H."/>
            <person name="Thi V.H."/>
            <person name="Chalabi S."/>
            <person name="Hu Q."/>
            <person name="Fan C."/>
            <person name="Tollenaere R."/>
            <person name="Lu Y."/>
            <person name="Battail C."/>
            <person name="Shen J."/>
            <person name="Sidebottom C.H."/>
            <person name="Wang X."/>
            <person name="Canaguier A."/>
            <person name="Chauveau A."/>
            <person name="Berard A."/>
            <person name="Deniot G."/>
            <person name="Guan M."/>
            <person name="Liu Z."/>
            <person name="Sun F."/>
            <person name="Lim Y.P."/>
            <person name="Lyons E."/>
            <person name="Town C.D."/>
            <person name="Bancroft I."/>
            <person name="Wang X."/>
            <person name="Meng J."/>
            <person name="Ma J."/>
            <person name="Pires J.C."/>
            <person name="King G.J."/>
            <person name="Brunel D."/>
            <person name="Delourme R."/>
            <person name="Renard M."/>
            <person name="Aury J.M."/>
            <person name="Adams K.L."/>
            <person name="Batley J."/>
            <person name="Snowdon R.J."/>
            <person name="Tost J."/>
            <person name="Edwards D."/>
            <person name="Zhou Y."/>
            <person name="Hua W."/>
            <person name="Sharpe A.G."/>
            <person name="Paterson A.H."/>
            <person name="Guan C."/>
            <person name="Wincker P."/>
        </authorList>
    </citation>
    <scope>NUCLEOTIDE SEQUENCE [LARGE SCALE GENOMIC DNA]</scope>
    <source>
        <strain evidence="4">cv. Darmor-bzh</strain>
    </source>
</reference>
<evidence type="ECO:0000256" key="1">
    <source>
        <dbReference type="SAM" id="MobiDB-lite"/>
    </source>
</evidence>
<name>A0A078JK67_BRANA</name>
<protein>
    <submittedName>
        <fullName evidence="2">(rape) hypothetical protein</fullName>
    </submittedName>
    <submittedName>
        <fullName evidence="3">BnaCnng56930D protein</fullName>
    </submittedName>
</protein>
<dbReference type="AlphaFoldDB" id="A0A078JK67"/>
<feature type="region of interest" description="Disordered" evidence="1">
    <location>
        <begin position="17"/>
        <end position="44"/>
    </location>
</feature>
<dbReference type="EMBL" id="HG994373">
    <property type="protein sequence ID" value="CAF1723551.1"/>
    <property type="molecule type" value="Genomic_DNA"/>
</dbReference>
<dbReference type="PaxDb" id="3708-A0A078JK67"/>
<reference evidence="3" key="2">
    <citation type="submission" date="2014-06" db="EMBL/GenBank/DDBJ databases">
        <authorList>
            <person name="Genoscope - CEA"/>
        </authorList>
    </citation>
    <scope>NUCLEOTIDE SEQUENCE</scope>
</reference>
<proteinExistence type="predicted"/>
<evidence type="ECO:0000313" key="4">
    <source>
        <dbReference type="Proteomes" id="UP000028999"/>
    </source>
</evidence>
<organism evidence="3 4">
    <name type="scientific">Brassica napus</name>
    <name type="common">Rape</name>
    <dbReference type="NCBI Taxonomy" id="3708"/>
    <lineage>
        <taxon>Eukaryota</taxon>
        <taxon>Viridiplantae</taxon>
        <taxon>Streptophyta</taxon>
        <taxon>Embryophyta</taxon>
        <taxon>Tracheophyta</taxon>
        <taxon>Spermatophyta</taxon>
        <taxon>Magnoliopsida</taxon>
        <taxon>eudicotyledons</taxon>
        <taxon>Gunneridae</taxon>
        <taxon>Pentapetalae</taxon>
        <taxon>rosids</taxon>
        <taxon>malvids</taxon>
        <taxon>Brassicales</taxon>
        <taxon>Brassicaceae</taxon>
        <taxon>Brassiceae</taxon>
        <taxon>Brassica</taxon>
    </lineage>
</organism>
<sequence length="98" mass="10148">MGYVAWSQALLRRTPVDLSSAPLKSTAAPPLTASSPATAPSTGASDVRFVSLGLRLLAGIIPVPPHRHHLPFSSSPPASTTPPSHSHVDQAEASPLPR</sequence>
<dbReference type="Proteomes" id="UP000028999">
    <property type="component" value="Unassembled WGS sequence"/>
</dbReference>
<feature type="compositionally biased region" description="Low complexity" evidence="1">
    <location>
        <begin position="25"/>
        <end position="44"/>
    </location>
</feature>
<feature type="compositionally biased region" description="Low complexity" evidence="1">
    <location>
        <begin position="73"/>
        <end position="85"/>
    </location>
</feature>